<evidence type="ECO:0000313" key="2">
    <source>
        <dbReference type="Proteomes" id="UP000481739"/>
    </source>
</evidence>
<dbReference type="RefSeq" id="WP_152963170.1">
    <property type="nucleotide sequence ID" value="NZ_CAWOZU010000019.1"/>
</dbReference>
<dbReference type="EMBL" id="WHZZ01000004">
    <property type="protein sequence ID" value="MQL49018.1"/>
    <property type="molecule type" value="Genomic_DNA"/>
</dbReference>
<gene>
    <name evidence="1" type="primary">hcp</name>
    <name evidence="1" type="ORF">GEA64_14055</name>
</gene>
<dbReference type="PANTHER" id="PTHR34319">
    <property type="entry name" value="MAJOR EXPORTED PROTEIN"/>
    <property type="match status" value="1"/>
</dbReference>
<reference evidence="1 2" key="1">
    <citation type="journal article" date="2019" name="Nature">
        <title>A new antibiotic selectively kills Gram-negative pathogens.</title>
        <authorList>
            <person name="Imai Y."/>
            <person name="Meyer K.J."/>
            <person name="Iinishi A."/>
            <person name="Favre-Godal Q."/>
            <person name="Green R."/>
            <person name="Manuse S."/>
            <person name="Caboni M."/>
            <person name="Mori M."/>
            <person name="Niles S."/>
            <person name="Ghiglieri M."/>
            <person name="Honrao C."/>
            <person name="Ma X."/>
            <person name="Guo J.J."/>
            <person name="Makriyannis A."/>
            <person name="Linares-Otoya L."/>
            <person name="Boehringer N."/>
            <person name="Wuisan Z.G."/>
            <person name="Kaur H."/>
            <person name="Wu R."/>
            <person name="Mateus A."/>
            <person name="Typas A."/>
            <person name="Savitski M.M."/>
            <person name="Espinoza J.L."/>
            <person name="O'Rourke A."/>
            <person name="Nelson K.E."/>
            <person name="Hiller S."/>
            <person name="Noinaj N."/>
            <person name="Schaeberle T.F."/>
            <person name="D'Onofrio A."/>
            <person name="Lewis K."/>
        </authorList>
    </citation>
    <scope>NUCLEOTIDE SEQUENCE [LARGE SCALE GENOMIC DNA]</scope>
    <source>
        <strain evidence="1 2">HGB 1456</strain>
    </source>
</reference>
<dbReference type="NCBIfam" id="TIGR03344">
    <property type="entry name" value="VI_effect_Hcp1"/>
    <property type="match status" value="1"/>
</dbReference>
<dbReference type="SUPFAM" id="SSF141452">
    <property type="entry name" value="Hcp1-like"/>
    <property type="match status" value="1"/>
</dbReference>
<protein>
    <submittedName>
        <fullName evidence="1">Type VI secretion system tube protein Hcp</fullName>
    </submittedName>
</protein>
<dbReference type="InterPro" id="IPR036624">
    <property type="entry name" value="Hcp1-lik_sf"/>
</dbReference>
<dbReference type="AlphaFoldDB" id="A0A7C9GK50"/>
<dbReference type="InterPro" id="IPR008514">
    <property type="entry name" value="T6SS_Hcp"/>
</dbReference>
<dbReference type="Gene3D" id="2.30.110.20">
    <property type="entry name" value="Hcp1-like"/>
    <property type="match status" value="1"/>
</dbReference>
<organism evidence="1 2">
    <name type="scientific">Photorhabdus khanii</name>
    <dbReference type="NCBI Taxonomy" id="1004150"/>
    <lineage>
        <taxon>Bacteria</taxon>
        <taxon>Pseudomonadati</taxon>
        <taxon>Pseudomonadota</taxon>
        <taxon>Gammaproteobacteria</taxon>
        <taxon>Enterobacterales</taxon>
        <taxon>Morganellaceae</taxon>
        <taxon>Photorhabdus</taxon>
    </lineage>
</organism>
<dbReference type="Pfam" id="PF05638">
    <property type="entry name" value="T6SS_HCP"/>
    <property type="match status" value="1"/>
</dbReference>
<comment type="caution">
    <text evidence="1">The sequence shown here is derived from an EMBL/GenBank/DDBJ whole genome shotgun (WGS) entry which is preliminary data.</text>
</comment>
<name>A0A7C9GK50_9GAMM</name>
<dbReference type="PANTHER" id="PTHR34319:SF7">
    <property type="entry name" value="HNH ENDONUCLEASE DOMAIN-CONTAINING PROTEIN"/>
    <property type="match status" value="1"/>
</dbReference>
<dbReference type="InterPro" id="IPR052947">
    <property type="entry name" value="T6SS_Hcp1_domain"/>
</dbReference>
<accession>A0A7C9GK50</accession>
<dbReference type="Proteomes" id="UP000481739">
    <property type="component" value="Unassembled WGS sequence"/>
</dbReference>
<proteinExistence type="predicted"/>
<sequence length="159" mass="17875">MANMIYLTLKGKKQGIISAGCSTIESIGNKSQIGREDQIFVIEFKGSITREQHVTHHPIDFIKPVDKSSPLLLIAISNNEELTLEFDFYRTSQSGIQEKYYSILLTGASIVDYSKRYPHSINHAGAQPEELLSVIYANITERHHVAGTSGYSIREQQVY</sequence>
<evidence type="ECO:0000313" key="1">
    <source>
        <dbReference type="EMBL" id="MQL49018.1"/>
    </source>
</evidence>